<dbReference type="InterPro" id="IPR038109">
    <property type="entry name" value="DNA_bind_recomb_sf"/>
</dbReference>
<evidence type="ECO:0000313" key="5">
    <source>
        <dbReference type="Proteomes" id="UP000283482"/>
    </source>
</evidence>
<dbReference type="RefSeq" id="WP_117907666.1">
    <property type="nucleotide sequence ID" value="NZ_QSGN01000051.1"/>
</dbReference>
<dbReference type="InterPro" id="IPR006119">
    <property type="entry name" value="Resolv_N"/>
</dbReference>
<reference evidence="4 5" key="1">
    <citation type="submission" date="2018-08" db="EMBL/GenBank/DDBJ databases">
        <title>A genome reference for cultivated species of the human gut microbiota.</title>
        <authorList>
            <person name="Zou Y."/>
            <person name="Xue W."/>
            <person name="Luo G."/>
        </authorList>
    </citation>
    <scope>NUCLEOTIDE SEQUENCE [LARGE SCALE GENOMIC DNA]</scope>
    <source>
        <strain evidence="4 5">AM40-34</strain>
    </source>
</reference>
<dbReference type="GO" id="GO:0000150">
    <property type="term" value="F:DNA strand exchange activity"/>
    <property type="evidence" value="ECO:0007669"/>
    <property type="project" value="InterPro"/>
</dbReference>
<organism evidence="4 5">
    <name type="scientific">Bacteroides stercoris</name>
    <dbReference type="NCBI Taxonomy" id="46506"/>
    <lineage>
        <taxon>Bacteria</taxon>
        <taxon>Pseudomonadati</taxon>
        <taxon>Bacteroidota</taxon>
        <taxon>Bacteroidia</taxon>
        <taxon>Bacteroidales</taxon>
        <taxon>Bacteroidaceae</taxon>
        <taxon>Bacteroides</taxon>
    </lineage>
</organism>
<dbReference type="InterPro" id="IPR050639">
    <property type="entry name" value="SSR_resolvase"/>
</dbReference>
<dbReference type="SMART" id="SM00857">
    <property type="entry name" value="Resolvase"/>
    <property type="match status" value="1"/>
</dbReference>
<evidence type="ECO:0000256" key="2">
    <source>
        <dbReference type="ARBA" id="ARBA00023172"/>
    </source>
</evidence>
<dbReference type="Gene3D" id="3.90.1750.20">
    <property type="entry name" value="Putative Large Serine Recombinase, Chain B, Domain 2"/>
    <property type="match status" value="1"/>
</dbReference>
<dbReference type="AlphaFoldDB" id="A0A413UWQ3"/>
<keyword evidence="1" id="KW-0238">DNA-binding</keyword>
<dbReference type="PROSITE" id="PS51736">
    <property type="entry name" value="RECOMBINASES_3"/>
    <property type="match status" value="1"/>
</dbReference>
<evidence type="ECO:0000256" key="1">
    <source>
        <dbReference type="ARBA" id="ARBA00023125"/>
    </source>
</evidence>
<accession>A0A413UWQ3</accession>
<dbReference type="GO" id="GO:0003677">
    <property type="term" value="F:DNA binding"/>
    <property type="evidence" value="ECO:0007669"/>
    <property type="project" value="UniProtKB-KW"/>
</dbReference>
<feature type="domain" description="Resolvase/invertase-type recombinase catalytic" evidence="3">
    <location>
        <begin position="20"/>
        <end position="167"/>
    </location>
</feature>
<proteinExistence type="predicted"/>
<evidence type="ECO:0000313" key="4">
    <source>
        <dbReference type="EMBL" id="RHB24594.1"/>
    </source>
</evidence>
<gene>
    <name evidence="4" type="ORF">DW889_15020</name>
</gene>
<protein>
    <submittedName>
        <fullName evidence="4">Serine recombinase</fullName>
    </submittedName>
</protein>
<sequence length="527" mass="60459">MSKKKSKEKVVEYSKLEHKVAAVWTRVSTGKQADNNGSLESQKRICDEYAASKGIRIKEYFGDTNESAQTEGKLYRNMIEKVAKDKEINVILVASYDRFSRTGPEGIMTKAYLKAKGIYVVSATQATDPDSAAGTFMENIIFLFNQFENSLRRDKAVIGMTDCLRKGNWFSKPPLGYNKVKVEKDHILTVNETGRILRNAFIWKATEGIGDIEIVQRLKELGLSIDRKHLNKILHNPFYCGYIQHSLLGDEIIKGNQEILIDEATFNKVNGISNTGYEHKKITEPFPLKRHIICSDCGGYLTGYTVKARGKDYYKCNKKGCKSNHSTEKLHQKYINLLNEYNIPDEYIPILTDVLRKVFEEYNQNKGETKKVLLKRKTECENQINAVKVRLGLGEINSEIYTATMGELNSRLAEVKRGLEDAGKNLSNMMKYINQTIEMSCKLGSLWNDSNFVDRQKVQNLVFPSGIYFDKEKDDYRTENENEVFKIFRRFTEIYKDEKEKATTDFARLSPSVGMRRLERPTPTSRT</sequence>
<dbReference type="PANTHER" id="PTHR30461:SF2">
    <property type="entry name" value="SERINE RECOMBINASE PINE-RELATED"/>
    <property type="match status" value="1"/>
</dbReference>
<keyword evidence="2" id="KW-0233">DNA recombination</keyword>
<evidence type="ECO:0000259" key="3">
    <source>
        <dbReference type="PROSITE" id="PS51736"/>
    </source>
</evidence>
<dbReference type="InterPro" id="IPR011109">
    <property type="entry name" value="DNA_bind_recombinase_dom"/>
</dbReference>
<dbReference type="Pfam" id="PF00239">
    <property type="entry name" value="Resolvase"/>
    <property type="match status" value="1"/>
</dbReference>
<name>A0A413UWQ3_BACSE</name>
<dbReference type="SUPFAM" id="SSF53041">
    <property type="entry name" value="Resolvase-like"/>
    <property type="match status" value="1"/>
</dbReference>
<dbReference type="EMBL" id="QSGN01000051">
    <property type="protein sequence ID" value="RHB24594.1"/>
    <property type="molecule type" value="Genomic_DNA"/>
</dbReference>
<dbReference type="CDD" id="cd00338">
    <property type="entry name" value="Ser_Recombinase"/>
    <property type="match status" value="1"/>
</dbReference>
<dbReference type="InterPro" id="IPR036162">
    <property type="entry name" value="Resolvase-like_N_sf"/>
</dbReference>
<dbReference type="PANTHER" id="PTHR30461">
    <property type="entry name" value="DNA-INVERTASE FROM LAMBDOID PROPHAGE"/>
    <property type="match status" value="1"/>
</dbReference>
<comment type="caution">
    <text evidence="4">The sequence shown here is derived from an EMBL/GenBank/DDBJ whole genome shotgun (WGS) entry which is preliminary data.</text>
</comment>
<dbReference type="Proteomes" id="UP000283482">
    <property type="component" value="Unassembled WGS sequence"/>
</dbReference>
<dbReference type="Gene3D" id="3.40.50.1390">
    <property type="entry name" value="Resolvase, N-terminal catalytic domain"/>
    <property type="match status" value="1"/>
</dbReference>
<dbReference type="Pfam" id="PF07508">
    <property type="entry name" value="Recombinase"/>
    <property type="match status" value="1"/>
</dbReference>